<name>A0A3A9JIX5_9PROT</name>
<dbReference type="EMBL" id="RAQU01000074">
    <property type="protein sequence ID" value="RKK03676.1"/>
    <property type="molecule type" value="Genomic_DNA"/>
</dbReference>
<evidence type="ECO:0000313" key="2">
    <source>
        <dbReference type="EMBL" id="RKK03676.1"/>
    </source>
</evidence>
<dbReference type="Proteomes" id="UP000278036">
    <property type="component" value="Unassembled WGS sequence"/>
</dbReference>
<gene>
    <name evidence="2" type="ORF">D6Z83_13270</name>
</gene>
<dbReference type="Gene3D" id="1.25.40.340">
    <property type="match status" value="1"/>
</dbReference>
<dbReference type="Pfam" id="PF02734">
    <property type="entry name" value="Dak2"/>
    <property type="match status" value="1"/>
</dbReference>
<proteinExistence type="predicted"/>
<reference evidence="2 3" key="1">
    <citation type="submission" date="2018-09" db="EMBL/GenBank/DDBJ databases">
        <title>Roseomonas sp. nov., isolated from feces of Tibetan antelopes in the Qinghai-Tibet plateau, China.</title>
        <authorList>
            <person name="Tian Z."/>
        </authorList>
    </citation>
    <scope>NUCLEOTIDE SEQUENCE [LARGE SCALE GENOMIC DNA]</scope>
    <source>
        <strain evidence="2 3">Z24</strain>
    </source>
</reference>
<dbReference type="AlphaFoldDB" id="A0A3A9JIX5"/>
<dbReference type="GO" id="GO:0006071">
    <property type="term" value="P:glycerol metabolic process"/>
    <property type="evidence" value="ECO:0007669"/>
    <property type="project" value="InterPro"/>
</dbReference>
<feature type="non-terminal residue" evidence="2">
    <location>
        <position position="1"/>
    </location>
</feature>
<feature type="domain" description="DhaL" evidence="1">
    <location>
        <begin position="1"/>
        <end position="54"/>
    </location>
</feature>
<evidence type="ECO:0000259" key="1">
    <source>
        <dbReference type="PROSITE" id="PS51480"/>
    </source>
</evidence>
<dbReference type="GO" id="GO:0004371">
    <property type="term" value="F:glycerone kinase activity"/>
    <property type="evidence" value="ECO:0007669"/>
    <property type="project" value="InterPro"/>
</dbReference>
<comment type="caution">
    <text evidence="2">The sequence shown here is derived from an EMBL/GenBank/DDBJ whole genome shotgun (WGS) entry which is preliminary data.</text>
</comment>
<dbReference type="InterPro" id="IPR004007">
    <property type="entry name" value="DhaL_dom"/>
</dbReference>
<evidence type="ECO:0000313" key="3">
    <source>
        <dbReference type="Proteomes" id="UP000278036"/>
    </source>
</evidence>
<protein>
    <submittedName>
        <fullName evidence="2">DAK2 domain-containing protein</fullName>
    </submittedName>
</protein>
<accession>A0A3A9JIX5</accession>
<sequence>TAWGAAVRAAEAGAEATTTMRPRLGRASYLGDRALGAPDAGAAAAVIWLRALSPFVK</sequence>
<dbReference type="InParanoid" id="A0A3A9JIX5"/>
<dbReference type="RefSeq" id="WP_120638780.1">
    <property type="nucleotide sequence ID" value="NZ_RAQU01000074.1"/>
</dbReference>
<dbReference type="InterPro" id="IPR036117">
    <property type="entry name" value="DhaL_dom_sf"/>
</dbReference>
<organism evidence="2 3">
    <name type="scientific">Teichococcus wenyumeiae</name>
    <dbReference type="NCBI Taxonomy" id="2478470"/>
    <lineage>
        <taxon>Bacteria</taxon>
        <taxon>Pseudomonadati</taxon>
        <taxon>Pseudomonadota</taxon>
        <taxon>Alphaproteobacteria</taxon>
        <taxon>Acetobacterales</taxon>
        <taxon>Roseomonadaceae</taxon>
        <taxon>Roseomonas</taxon>
    </lineage>
</organism>
<dbReference type="SUPFAM" id="SSF101473">
    <property type="entry name" value="DhaL-like"/>
    <property type="match status" value="1"/>
</dbReference>
<dbReference type="PROSITE" id="PS51480">
    <property type="entry name" value="DHAL"/>
    <property type="match status" value="1"/>
</dbReference>